<keyword evidence="2" id="KW-1185">Reference proteome</keyword>
<comment type="caution">
    <text evidence="1">The sequence shown here is derived from an EMBL/GenBank/DDBJ whole genome shotgun (WGS) entry which is preliminary data.</text>
</comment>
<dbReference type="AlphaFoldDB" id="A0AAD8EIY4"/>
<dbReference type="EMBL" id="JASPKZ010003860">
    <property type="protein sequence ID" value="KAJ9591674.1"/>
    <property type="molecule type" value="Genomic_DNA"/>
</dbReference>
<sequence>ADSWDSWVWDYRQTSDETDGLGLQMKTIGLHFRIHSSHFSADSGISPKMEIKCTSTVGNSVRHKSVYPTLTRSISTNKLAQERQINSS</sequence>
<name>A0AAD8EIY4_DIPPU</name>
<organism evidence="1 2">
    <name type="scientific">Diploptera punctata</name>
    <name type="common">Pacific beetle cockroach</name>
    <dbReference type="NCBI Taxonomy" id="6984"/>
    <lineage>
        <taxon>Eukaryota</taxon>
        <taxon>Metazoa</taxon>
        <taxon>Ecdysozoa</taxon>
        <taxon>Arthropoda</taxon>
        <taxon>Hexapoda</taxon>
        <taxon>Insecta</taxon>
        <taxon>Pterygota</taxon>
        <taxon>Neoptera</taxon>
        <taxon>Polyneoptera</taxon>
        <taxon>Dictyoptera</taxon>
        <taxon>Blattodea</taxon>
        <taxon>Blaberoidea</taxon>
        <taxon>Blaberidae</taxon>
        <taxon>Diplopterinae</taxon>
        <taxon>Diploptera</taxon>
    </lineage>
</organism>
<evidence type="ECO:0000313" key="1">
    <source>
        <dbReference type="EMBL" id="KAJ9591674.1"/>
    </source>
</evidence>
<feature type="non-terminal residue" evidence="1">
    <location>
        <position position="88"/>
    </location>
</feature>
<dbReference type="Proteomes" id="UP001233999">
    <property type="component" value="Unassembled WGS sequence"/>
</dbReference>
<protein>
    <submittedName>
        <fullName evidence="1">Uncharacterized protein</fullName>
    </submittedName>
</protein>
<feature type="non-terminal residue" evidence="1">
    <location>
        <position position="1"/>
    </location>
</feature>
<evidence type="ECO:0000313" key="2">
    <source>
        <dbReference type="Proteomes" id="UP001233999"/>
    </source>
</evidence>
<proteinExistence type="predicted"/>
<reference evidence="1" key="2">
    <citation type="submission" date="2023-05" db="EMBL/GenBank/DDBJ databases">
        <authorList>
            <person name="Fouks B."/>
        </authorList>
    </citation>
    <scope>NUCLEOTIDE SEQUENCE</scope>
    <source>
        <strain evidence="1">Stay&amp;Tobe</strain>
        <tissue evidence="1">Testes</tissue>
    </source>
</reference>
<gene>
    <name evidence="1" type="ORF">L9F63_001761</name>
</gene>
<accession>A0AAD8EIY4</accession>
<reference evidence="1" key="1">
    <citation type="journal article" date="2023" name="IScience">
        <title>Live-bearing cockroach genome reveals convergent evolutionary mechanisms linked to viviparity in insects and beyond.</title>
        <authorList>
            <person name="Fouks B."/>
            <person name="Harrison M.C."/>
            <person name="Mikhailova A.A."/>
            <person name="Marchal E."/>
            <person name="English S."/>
            <person name="Carruthers M."/>
            <person name="Jennings E.C."/>
            <person name="Chiamaka E.L."/>
            <person name="Frigard R.A."/>
            <person name="Pippel M."/>
            <person name="Attardo G.M."/>
            <person name="Benoit J.B."/>
            <person name="Bornberg-Bauer E."/>
            <person name="Tobe S.S."/>
        </authorList>
    </citation>
    <scope>NUCLEOTIDE SEQUENCE</scope>
    <source>
        <strain evidence="1">Stay&amp;Tobe</strain>
    </source>
</reference>